<evidence type="ECO:0000313" key="1">
    <source>
        <dbReference type="EMBL" id="WCE68940.1"/>
    </source>
</evidence>
<protein>
    <recommendedName>
        <fullName evidence="3">Lipoprotein</fullName>
    </recommendedName>
</protein>
<dbReference type="PROSITE" id="PS51257">
    <property type="entry name" value="PROKAR_LIPOPROTEIN"/>
    <property type="match status" value="1"/>
</dbReference>
<evidence type="ECO:0008006" key="3">
    <source>
        <dbReference type="Google" id="ProtNLM"/>
    </source>
</evidence>
<accession>A0AAX3LK38</accession>
<proteinExistence type="predicted"/>
<reference evidence="1" key="1">
    <citation type="submission" date="2023-01" db="EMBL/GenBank/DDBJ databases">
        <title>Comparative genomic analysis of cold water coral derived Sulfitobacter faviae: insights into their metabolism and habitat adaptation.</title>
        <authorList>
            <person name="Guo Y."/>
            <person name="Lin S."/>
            <person name="Huang Z."/>
            <person name="Tang K."/>
            <person name="Wang X."/>
        </authorList>
    </citation>
    <scope>NUCLEOTIDE SEQUENCE</scope>
    <source>
        <strain evidence="1">SCSIO W_1865</strain>
    </source>
</reference>
<sequence>MPKFLRPALCLTLLGLTACDEIAVADDPAALAELRGQKSCISAVAQQTEAAGVAINTTRPVVELYRHIIDVPGAASWSCITDPNGKAVEIAEQRNG</sequence>
<dbReference type="EMBL" id="CP116423">
    <property type="protein sequence ID" value="WCE68940.1"/>
    <property type="molecule type" value="Genomic_DNA"/>
</dbReference>
<evidence type="ECO:0000313" key="2">
    <source>
        <dbReference type="Proteomes" id="UP001210770"/>
    </source>
</evidence>
<dbReference type="Proteomes" id="UP001210770">
    <property type="component" value="Chromosome"/>
</dbReference>
<gene>
    <name evidence="1" type="ORF">PL336_08935</name>
</gene>
<dbReference type="RefSeq" id="WP_271687234.1">
    <property type="nucleotide sequence ID" value="NZ_CP116423.1"/>
</dbReference>
<organism evidence="1 2">
    <name type="scientific">Sulfitobacter faviae</name>
    <dbReference type="NCBI Taxonomy" id="1775881"/>
    <lineage>
        <taxon>Bacteria</taxon>
        <taxon>Pseudomonadati</taxon>
        <taxon>Pseudomonadota</taxon>
        <taxon>Alphaproteobacteria</taxon>
        <taxon>Rhodobacterales</taxon>
        <taxon>Roseobacteraceae</taxon>
        <taxon>Sulfitobacter</taxon>
    </lineage>
</organism>
<name>A0AAX3LK38_9RHOB</name>
<dbReference type="AlphaFoldDB" id="A0AAX3LK38"/>